<dbReference type="Gene3D" id="2.170.270.10">
    <property type="entry name" value="SET domain"/>
    <property type="match status" value="1"/>
</dbReference>
<feature type="domain" description="SET" evidence="2">
    <location>
        <begin position="7"/>
        <end position="130"/>
    </location>
</feature>
<name>A0A074YWD8_AURSE</name>
<dbReference type="GeneID" id="25365136"/>
<dbReference type="CDD" id="cd10540">
    <property type="entry name" value="SET_SpSet7-like"/>
    <property type="match status" value="1"/>
</dbReference>
<evidence type="ECO:0000256" key="1">
    <source>
        <dbReference type="SAM" id="MobiDB-lite"/>
    </source>
</evidence>
<dbReference type="InterPro" id="IPR046341">
    <property type="entry name" value="SET_dom_sf"/>
</dbReference>
<dbReference type="SMART" id="SM00317">
    <property type="entry name" value="SET"/>
    <property type="match status" value="1"/>
</dbReference>
<evidence type="ECO:0000259" key="2">
    <source>
        <dbReference type="PROSITE" id="PS50280"/>
    </source>
</evidence>
<gene>
    <name evidence="3" type="ORF">AUEXF2481DRAFT_34670</name>
</gene>
<dbReference type="InParanoid" id="A0A074YWD8"/>
<dbReference type="HOGENOM" id="CLU_124044_0_0_1"/>
<evidence type="ECO:0000313" key="3">
    <source>
        <dbReference type="EMBL" id="KER00465.1"/>
    </source>
</evidence>
<dbReference type="OrthoDB" id="3180714at2759"/>
<dbReference type="SUPFAM" id="SSF82199">
    <property type="entry name" value="SET domain"/>
    <property type="match status" value="1"/>
</dbReference>
<proteinExistence type="predicted"/>
<feature type="region of interest" description="Disordered" evidence="1">
    <location>
        <begin position="144"/>
        <end position="166"/>
    </location>
</feature>
<dbReference type="Pfam" id="PF00856">
    <property type="entry name" value="SET"/>
    <property type="match status" value="1"/>
</dbReference>
<dbReference type="AlphaFoldDB" id="A0A074YWD8"/>
<dbReference type="Proteomes" id="UP000030641">
    <property type="component" value="Unassembled WGS sequence"/>
</dbReference>
<keyword evidence="4" id="KW-1185">Reference proteome</keyword>
<dbReference type="PROSITE" id="PS50280">
    <property type="entry name" value="SET"/>
    <property type="match status" value="1"/>
</dbReference>
<protein>
    <recommendedName>
        <fullName evidence="2">SET domain-containing protein</fullName>
    </recommendedName>
</protein>
<dbReference type="EMBL" id="KL584749">
    <property type="protein sequence ID" value="KER00465.1"/>
    <property type="molecule type" value="Genomic_DNA"/>
</dbReference>
<dbReference type="InterPro" id="IPR001214">
    <property type="entry name" value="SET_dom"/>
</dbReference>
<sequence length="166" mass="18441">MFETHRPAVVLLPTSDFLTTAHGRGVFAAARIPAHSILETCPVLVLDPTENKQHIEKTDLFHYTYNWPLLDPSTGRQITTQAVILGLGSMFNHSTNAQNVGWERNLNAGVVVYKTLRDVEEGEELCISYGDRLWFEDADKEIEEDEGDGLGVLGGIEIEGEDEEGK</sequence>
<accession>A0A074YWD8</accession>
<dbReference type="OMA" id="ATYEINF"/>
<dbReference type="RefSeq" id="XP_013348966.1">
    <property type="nucleotide sequence ID" value="XM_013493512.1"/>
</dbReference>
<evidence type="ECO:0000313" key="4">
    <source>
        <dbReference type="Proteomes" id="UP000030641"/>
    </source>
</evidence>
<organism evidence="3 4">
    <name type="scientific">Aureobasidium subglaciale (strain EXF-2481)</name>
    <name type="common">Aureobasidium pullulans var. subglaciale</name>
    <dbReference type="NCBI Taxonomy" id="1043005"/>
    <lineage>
        <taxon>Eukaryota</taxon>
        <taxon>Fungi</taxon>
        <taxon>Dikarya</taxon>
        <taxon>Ascomycota</taxon>
        <taxon>Pezizomycotina</taxon>
        <taxon>Dothideomycetes</taxon>
        <taxon>Dothideomycetidae</taxon>
        <taxon>Dothideales</taxon>
        <taxon>Saccotheciaceae</taxon>
        <taxon>Aureobasidium</taxon>
    </lineage>
</organism>
<reference evidence="3 4" key="1">
    <citation type="journal article" date="2014" name="BMC Genomics">
        <title>Genome sequencing of four Aureobasidium pullulans varieties: biotechnological potential, stress tolerance, and description of new species.</title>
        <authorList>
            <person name="Gostin Ar C."/>
            <person name="Ohm R.A."/>
            <person name="Kogej T."/>
            <person name="Sonjak S."/>
            <person name="Turk M."/>
            <person name="Zajc J."/>
            <person name="Zalar P."/>
            <person name="Grube M."/>
            <person name="Sun H."/>
            <person name="Han J."/>
            <person name="Sharma A."/>
            <person name="Chiniquy J."/>
            <person name="Ngan C.Y."/>
            <person name="Lipzen A."/>
            <person name="Barry K."/>
            <person name="Grigoriev I.V."/>
            <person name="Gunde-Cimerman N."/>
        </authorList>
    </citation>
    <scope>NUCLEOTIDE SEQUENCE [LARGE SCALE GENOMIC DNA]</scope>
    <source>
        <strain evidence="3 4">EXF-2481</strain>
    </source>
</reference>
<dbReference type="STRING" id="1043005.A0A074YWD8"/>